<reference evidence="1" key="1">
    <citation type="submission" date="2020-07" db="EMBL/GenBank/DDBJ databases">
        <title>Genome sequence and genetic diversity analysis of an under-domesticated orphan crop, white fonio (Digitaria exilis).</title>
        <authorList>
            <person name="Bennetzen J.L."/>
            <person name="Chen S."/>
            <person name="Ma X."/>
            <person name="Wang X."/>
            <person name="Yssel A.E.J."/>
            <person name="Chaluvadi S.R."/>
            <person name="Johnson M."/>
            <person name="Gangashetty P."/>
            <person name="Hamidou F."/>
            <person name="Sanogo M.D."/>
            <person name="Zwaenepoel A."/>
            <person name="Wallace J."/>
            <person name="Van De Peer Y."/>
            <person name="Van Deynze A."/>
        </authorList>
    </citation>
    <scope>NUCLEOTIDE SEQUENCE</scope>
    <source>
        <tissue evidence="1">Leaves</tissue>
    </source>
</reference>
<evidence type="ECO:0000313" key="2">
    <source>
        <dbReference type="Proteomes" id="UP000636709"/>
    </source>
</evidence>
<name>A0A835AP51_9POAL</name>
<sequence>MMLGCPCHLPESYRADNITFDALEEIDIDNFTGSSEHKKFVIILLSRCNAATLKSLEITMSGEFIPSKIKGVCKEINSVCQPNCKVKFNVVGEMGLEPFVF</sequence>
<keyword evidence="2" id="KW-1185">Reference proteome</keyword>
<accession>A0A835AP51</accession>
<proteinExistence type="predicted"/>
<dbReference type="Proteomes" id="UP000636709">
    <property type="component" value="Unassembled WGS sequence"/>
</dbReference>
<dbReference type="AlphaFoldDB" id="A0A835AP51"/>
<protein>
    <recommendedName>
        <fullName evidence="3">FBD domain-containing protein</fullName>
    </recommendedName>
</protein>
<comment type="caution">
    <text evidence="1">The sequence shown here is derived from an EMBL/GenBank/DDBJ whole genome shotgun (WGS) entry which is preliminary data.</text>
</comment>
<evidence type="ECO:0000313" key="1">
    <source>
        <dbReference type="EMBL" id="KAF8666505.1"/>
    </source>
</evidence>
<gene>
    <name evidence="1" type="ORF">HU200_053620</name>
</gene>
<evidence type="ECO:0008006" key="3">
    <source>
        <dbReference type="Google" id="ProtNLM"/>
    </source>
</evidence>
<organism evidence="1 2">
    <name type="scientific">Digitaria exilis</name>
    <dbReference type="NCBI Taxonomy" id="1010633"/>
    <lineage>
        <taxon>Eukaryota</taxon>
        <taxon>Viridiplantae</taxon>
        <taxon>Streptophyta</taxon>
        <taxon>Embryophyta</taxon>
        <taxon>Tracheophyta</taxon>
        <taxon>Spermatophyta</taxon>
        <taxon>Magnoliopsida</taxon>
        <taxon>Liliopsida</taxon>
        <taxon>Poales</taxon>
        <taxon>Poaceae</taxon>
        <taxon>PACMAD clade</taxon>
        <taxon>Panicoideae</taxon>
        <taxon>Panicodae</taxon>
        <taxon>Paniceae</taxon>
        <taxon>Anthephorinae</taxon>
        <taxon>Digitaria</taxon>
    </lineage>
</organism>
<dbReference type="EMBL" id="JACEFO010002306">
    <property type="protein sequence ID" value="KAF8666505.1"/>
    <property type="molecule type" value="Genomic_DNA"/>
</dbReference>